<evidence type="ECO:0000256" key="5">
    <source>
        <dbReference type="ARBA" id="ARBA00023235"/>
    </source>
</evidence>
<reference evidence="8" key="1">
    <citation type="submission" date="2021-03" db="EMBL/GenBank/DDBJ databases">
        <authorList>
            <person name="Tagirdzhanova G."/>
        </authorList>
    </citation>
    <scope>NUCLEOTIDE SEQUENCE</scope>
</reference>
<dbReference type="InterPro" id="IPR008930">
    <property type="entry name" value="Terpenoid_cyclase/PrenylTrfase"/>
</dbReference>
<dbReference type="GO" id="GO:0010333">
    <property type="term" value="F:terpene synthase activity"/>
    <property type="evidence" value="ECO:0007669"/>
    <property type="project" value="InterPro"/>
</dbReference>
<evidence type="ECO:0000256" key="7">
    <source>
        <dbReference type="SAM" id="MobiDB-lite"/>
    </source>
</evidence>
<dbReference type="InterPro" id="IPR050148">
    <property type="entry name" value="Terpene_synthase-like"/>
</dbReference>
<dbReference type="PIRSF" id="PIRSF036498">
    <property type="entry name" value="Ent-kaurene_synthase_fungi"/>
    <property type="match status" value="1"/>
</dbReference>
<dbReference type="OrthoDB" id="2343925at2759"/>
<organism evidence="8 9">
    <name type="scientific">Alectoria fallacina</name>
    <dbReference type="NCBI Taxonomy" id="1903189"/>
    <lineage>
        <taxon>Eukaryota</taxon>
        <taxon>Fungi</taxon>
        <taxon>Dikarya</taxon>
        <taxon>Ascomycota</taxon>
        <taxon>Pezizomycotina</taxon>
        <taxon>Lecanoromycetes</taxon>
        <taxon>OSLEUM clade</taxon>
        <taxon>Lecanoromycetidae</taxon>
        <taxon>Lecanorales</taxon>
        <taxon>Lecanorineae</taxon>
        <taxon>Parmeliaceae</taxon>
        <taxon>Alectoria</taxon>
    </lineage>
</organism>
<keyword evidence="5" id="KW-0413">Isomerase</keyword>
<proteinExistence type="inferred from homology"/>
<evidence type="ECO:0008006" key="10">
    <source>
        <dbReference type="Google" id="ProtNLM"/>
    </source>
</evidence>
<evidence type="ECO:0000313" key="8">
    <source>
        <dbReference type="EMBL" id="CAF9911570.1"/>
    </source>
</evidence>
<dbReference type="GO" id="GO:0016853">
    <property type="term" value="F:isomerase activity"/>
    <property type="evidence" value="ECO:0007669"/>
    <property type="project" value="UniProtKB-KW"/>
</dbReference>
<dbReference type="AlphaFoldDB" id="A0A8H3ID21"/>
<sequence>MERDSLDQRARVLLRKVIHESQSCTQSSHTLSIYDTAWVSMIAKPENEEHHWAFPESFQFLLDEQQSDGGWDGQKNSDDGILNTLAALLAMKRHEKSACTGSPVTDADLHTRLSKAVTYLQWKLQQWDVAASVHVGFEILVPTLLSMLEQEQMVFRFPRKQDLMRLNASKLRHFDPSMLYGDQKTTLLHSLEAFIGKIDFDKVQHHKTNGSLMCSPSSTAAYLMNCSTWDIEAEMYIRNAILHGSGHGNGGVPGVFPSNIFEVTWVVSTLIQAGYTAESLDHQNVRDIISYLEGHFSAQEGLLGFAPSELADGDDTAKTVLTLNLLGRPTSPEPMVSFFKTDSGHLLTYPGERDPSFSVNCNGLMAILRAPEVEKYLPHIENIADFLCRSYLSRTIKDKWNKSPHYSMMLLAETLMRLVRLWSDGRLGLLRQHFIQDRVLVVLIQILNRTLFTQQTDGNWSRENSPEENAYGILTLLALQDLPHARPLAPKIQSAIQAGRQVLVQTGRQREKPQYLWVGKVTYGSSVLAETYCLAAMHAPFSHHVWSNKMEETVTTTAADAVSLSQFFHRIPEYFNIPGWKILASVIEGSLYLQRLRLARYDIFPHQQSSKDKYLDYIPCSWTIVNNCTGAFLDSTLMWDMMVISMLDFLVDEYVESVLVQLRERDIVLLQQMVRTLCRKPDTESARETGLPRPDGHFAPTGSGTEHEASSEESTNGHSAQLAAVGVVINDYVRAMVGHSRIQKASSVDQTYLHAELETFLLAHIDQIQDNHRLHRQDPCSLDARKRFHTPRMSHYVWSHTTAAHHSACAVSFAFFTCRLASDSSRGADLFPTSYSKYMARDLCSHLAVLTRLYNDYSSIARDGAESNLNSVNFPEFHSERAGGVGQTDLSVTSESRAKDNLLRLARYERSCVKGSFQALAEALGDVTAASGPRLQDALALFVGVTNLWADMYVAKDLTNRVR</sequence>
<evidence type="ECO:0000313" key="9">
    <source>
        <dbReference type="Proteomes" id="UP000664203"/>
    </source>
</evidence>
<dbReference type="GO" id="GO:0016102">
    <property type="term" value="P:diterpenoid biosynthetic process"/>
    <property type="evidence" value="ECO:0007669"/>
    <property type="project" value="TreeGrafter"/>
</dbReference>
<dbReference type="EMBL" id="CAJPDR010000049">
    <property type="protein sequence ID" value="CAF9911570.1"/>
    <property type="molecule type" value="Genomic_DNA"/>
</dbReference>
<dbReference type="GO" id="GO:0000287">
    <property type="term" value="F:magnesium ion binding"/>
    <property type="evidence" value="ECO:0007669"/>
    <property type="project" value="TreeGrafter"/>
</dbReference>
<name>A0A8H3ID21_9LECA</name>
<keyword evidence="6" id="KW-0456">Lyase</keyword>
<dbReference type="InterPro" id="IPR017057">
    <property type="entry name" value="Ent-kaurene_synthase_fun"/>
</dbReference>
<keyword evidence="9" id="KW-1185">Reference proteome</keyword>
<gene>
    <name evidence="8" type="ORF">ALECFALPRED_007398</name>
</gene>
<dbReference type="Gene3D" id="1.50.10.160">
    <property type="match status" value="1"/>
</dbReference>
<keyword evidence="4" id="KW-0460">Magnesium</keyword>
<dbReference type="PANTHER" id="PTHR31739">
    <property type="entry name" value="ENT-COPALYL DIPHOSPHATE SYNTHASE, CHLOROPLASTIC"/>
    <property type="match status" value="1"/>
</dbReference>
<evidence type="ECO:0000256" key="2">
    <source>
        <dbReference type="ARBA" id="ARBA00006333"/>
    </source>
</evidence>
<dbReference type="PANTHER" id="PTHR31739:SF25">
    <property type="entry name" value="(E,E)-GERANYLLINALOOL SYNTHASE"/>
    <property type="match status" value="1"/>
</dbReference>
<protein>
    <recommendedName>
        <fullName evidence="10">Ent-kaurene synthase</fullName>
    </recommendedName>
</protein>
<evidence type="ECO:0000256" key="4">
    <source>
        <dbReference type="ARBA" id="ARBA00022842"/>
    </source>
</evidence>
<evidence type="ECO:0000256" key="6">
    <source>
        <dbReference type="ARBA" id="ARBA00023239"/>
    </source>
</evidence>
<keyword evidence="3" id="KW-0479">Metal-binding</keyword>
<comment type="cofactor">
    <cofactor evidence="1">
        <name>Mg(2+)</name>
        <dbReference type="ChEBI" id="CHEBI:18420"/>
    </cofactor>
</comment>
<dbReference type="Gene3D" id="1.50.10.20">
    <property type="match status" value="1"/>
</dbReference>
<feature type="region of interest" description="Disordered" evidence="7">
    <location>
        <begin position="681"/>
        <end position="718"/>
    </location>
</feature>
<evidence type="ECO:0000256" key="3">
    <source>
        <dbReference type="ARBA" id="ARBA00022723"/>
    </source>
</evidence>
<dbReference type="Proteomes" id="UP000664203">
    <property type="component" value="Unassembled WGS sequence"/>
</dbReference>
<accession>A0A8H3ID21</accession>
<dbReference type="SUPFAM" id="SSF48239">
    <property type="entry name" value="Terpenoid cyclases/Protein prenyltransferases"/>
    <property type="match status" value="1"/>
</dbReference>
<comment type="similarity">
    <text evidence="2">Belongs to the terpene synthase family.</text>
</comment>
<evidence type="ECO:0000256" key="1">
    <source>
        <dbReference type="ARBA" id="ARBA00001946"/>
    </source>
</evidence>
<comment type="caution">
    <text evidence="8">The sequence shown here is derived from an EMBL/GenBank/DDBJ whole genome shotgun (WGS) entry which is preliminary data.</text>
</comment>